<dbReference type="FunFam" id="3.40.50.720:FF:000307">
    <property type="entry name" value="2-dehydropantoate 2-reductase"/>
    <property type="match status" value="1"/>
</dbReference>
<comment type="pathway">
    <text evidence="2 10">Cofactor biosynthesis; (R)-pantothenate biosynthesis; (R)-pantoate from 3-methyl-2-oxobutanoate: step 2/2.</text>
</comment>
<gene>
    <name evidence="13" type="ORF">FEM03_19655</name>
</gene>
<protein>
    <recommendedName>
        <fullName evidence="5 10">2-dehydropantoate 2-reductase</fullName>
        <ecNumber evidence="4 10">1.1.1.169</ecNumber>
    </recommendedName>
    <alternativeName>
        <fullName evidence="8 10">Ketopantoate reductase</fullName>
    </alternativeName>
</protein>
<dbReference type="Pfam" id="PF02558">
    <property type="entry name" value="ApbA"/>
    <property type="match status" value="1"/>
</dbReference>
<evidence type="ECO:0000256" key="6">
    <source>
        <dbReference type="ARBA" id="ARBA00022857"/>
    </source>
</evidence>
<dbReference type="GO" id="GO:0015940">
    <property type="term" value="P:pantothenate biosynthetic process"/>
    <property type="evidence" value="ECO:0007669"/>
    <property type="project" value="UniProtKB-UniPathway"/>
</dbReference>
<dbReference type="InterPro" id="IPR013332">
    <property type="entry name" value="KPR_N"/>
</dbReference>
<dbReference type="NCBIfam" id="TIGR00745">
    <property type="entry name" value="apbA_panE"/>
    <property type="match status" value="1"/>
</dbReference>
<accession>A0A5R8KAY7</accession>
<dbReference type="PANTHER" id="PTHR21708:SF26">
    <property type="entry name" value="2-DEHYDROPANTOATE 2-REDUCTASE"/>
    <property type="match status" value="1"/>
</dbReference>
<dbReference type="InterPro" id="IPR003710">
    <property type="entry name" value="ApbA"/>
</dbReference>
<evidence type="ECO:0000259" key="11">
    <source>
        <dbReference type="Pfam" id="PF02558"/>
    </source>
</evidence>
<comment type="similarity">
    <text evidence="3 10">Belongs to the ketopantoate reductase family.</text>
</comment>
<comment type="function">
    <text evidence="1 10">Catalyzes the NADPH-dependent reduction of ketopantoate into pantoic acid.</text>
</comment>
<reference evidence="13 14" key="1">
    <citation type="submission" date="2019-05" db="EMBL/GenBank/DDBJ databases">
        <title>Verrucobacter flavum gen. nov., sp. nov. a new member of the family Verrucomicrobiaceae.</title>
        <authorList>
            <person name="Szuroczki S."/>
            <person name="Abbaszade G."/>
            <person name="Szabo A."/>
            <person name="Felfoldi T."/>
            <person name="Schumann P."/>
            <person name="Boka K."/>
            <person name="Keki Z."/>
            <person name="Toumi M."/>
            <person name="Toth E."/>
        </authorList>
    </citation>
    <scope>NUCLEOTIDE SEQUENCE [LARGE SCALE GENOMIC DNA]</scope>
    <source>
        <strain evidence="13 14">MG-N-17</strain>
    </source>
</reference>
<dbReference type="InterPro" id="IPR013752">
    <property type="entry name" value="KPA_reductase"/>
</dbReference>
<evidence type="ECO:0000256" key="9">
    <source>
        <dbReference type="ARBA" id="ARBA00048793"/>
    </source>
</evidence>
<evidence type="ECO:0000256" key="2">
    <source>
        <dbReference type="ARBA" id="ARBA00004994"/>
    </source>
</evidence>
<evidence type="ECO:0000256" key="1">
    <source>
        <dbReference type="ARBA" id="ARBA00002919"/>
    </source>
</evidence>
<dbReference type="Gene3D" id="3.40.50.720">
    <property type="entry name" value="NAD(P)-binding Rossmann-like Domain"/>
    <property type="match status" value="1"/>
</dbReference>
<dbReference type="PANTHER" id="PTHR21708">
    <property type="entry name" value="PROBABLE 2-DEHYDROPANTOATE 2-REDUCTASE"/>
    <property type="match status" value="1"/>
</dbReference>
<sequence>MNPFPTSPRIAIVGSGAIGCYYGARLAQHGHDVHFLMRSDHDHVSRHGLDIRSHIGDFHLPADQVHSHTTTADIGPSDLVIIALKTTSNHLLPDLIPPLLHENTAILTLQNGLGNEALLATHFGAQRILGGLCFVCINRLSPGVIDHSAQGLITLGEYDSSDDLQSRPQTIAEAFNAAQIPCKVEPSLALARWRKLVWNIPFNGLSIAAGSLTTEQILASPTLTQLVHDLMLEVIATANALGHPLPESLADEMIANTRNMSAYKTSSLIDHLEGREVEINAIWQEPLRQAQAAGVPVPKLEMLTQLLAGYANLKTTSK</sequence>
<evidence type="ECO:0000256" key="7">
    <source>
        <dbReference type="ARBA" id="ARBA00023002"/>
    </source>
</evidence>
<dbReference type="Proteomes" id="UP000306196">
    <property type="component" value="Unassembled WGS sequence"/>
</dbReference>
<name>A0A5R8KAY7_9BACT</name>
<evidence type="ECO:0000256" key="8">
    <source>
        <dbReference type="ARBA" id="ARBA00032024"/>
    </source>
</evidence>
<dbReference type="AlphaFoldDB" id="A0A5R8KAY7"/>
<dbReference type="EC" id="1.1.1.169" evidence="4 10"/>
<comment type="catalytic activity">
    <reaction evidence="9 10">
        <text>(R)-pantoate + NADP(+) = 2-dehydropantoate + NADPH + H(+)</text>
        <dbReference type="Rhea" id="RHEA:16233"/>
        <dbReference type="ChEBI" id="CHEBI:11561"/>
        <dbReference type="ChEBI" id="CHEBI:15378"/>
        <dbReference type="ChEBI" id="CHEBI:15980"/>
        <dbReference type="ChEBI" id="CHEBI:57783"/>
        <dbReference type="ChEBI" id="CHEBI:58349"/>
        <dbReference type="EC" id="1.1.1.169"/>
    </reaction>
</comment>
<evidence type="ECO:0000256" key="10">
    <source>
        <dbReference type="RuleBase" id="RU362068"/>
    </source>
</evidence>
<evidence type="ECO:0000256" key="4">
    <source>
        <dbReference type="ARBA" id="ARBA00013014"/>
    </source>
</evidence>
<keyword evidence="14" id="KW-1185">Reference proteome</keyword>
<dbReference type="InterPro" id="IPR008927">
    <property type="entry name" value="6-PGluconate_DH-like_C_sf"/>
</dbReference>
<dbReference type="EMBL" id="VAUV01000016">
    <property type="protein sequence ID" value="TLD69085.1"/>
    <property type="molecule type" value="Genomic_DNA"/>
</dbReference>
<feature type="domain" description="Ketopantoate reductase C-terminal" evidence="12">
    <location>
        <begin position="190"/>
        <end position="310"/>
    </location>
</feature>
<evidence type="ECO:0000256" key="5">
    <source>
        <dbReference type="ARBA" id="ARBA00019465"/>
    </source>
</evidence>
<proteinExistence type="inferred from homology"/>
<evidence type="ECO:0000259" key="12">
    <source>
        <dbReference type="Pfam" id="PF08546"/>
    </source>
</evidence>
<comment type="caution">
    <text evidence="13">The sequence shown here is derived from an EMBL/GenBank/DDBJ whole genome shotgun (WGS) entry which is preliminary data.</text>
</comment>
<dbReference type="OrthoDB" id="9793586at2"/>
<feature type="domain" description="Ketopantoate reductase N-terminal" evidence="11">
    <location>
        <begin position="10"/>
        <end position="159"/>
    </location>
</feature>
<evidence type="ECO:0000313" key="14">
    <source>
        <dbReference type="Proteomes" id="UP000306196"/>
    </source>
</evidence>
<keyword evidence="7 10" id="KW-0560">Oxidoreductase</keyword>
<keyword evidence="6 10" id="KW-0521">NADP</keyword>
<evidence type="ECO:0000313" key="13">
    <source>
        <dbReference type="EMBL" id="TLD69085.1"/>
    </source>
</evidence>
<dbReference type="Pfam" id="PF08546">
    <property type="entry name" value="ApbA_C"/>
    <property type="match status" value="1"/>
</dbReference>
<keyword evidence="10" id="KW-0566">Pantothenate biosynthesis</keyword>
<dbReference type="UniPathway" id="UPA00028">
    <property type="reaction ID" value="UER00004"/>
</dbReference>
<dbReference type="GO" id="GO:0008677">
    <property type="term" value="F:2-dehydropantoate 2-reductase activity"/>
    <property type="evidence" value="ECO:0007669"/>
    <property type="project" value="UniProtKB-EC"/>
</dbReference>
<evidence type="ECO:0000256" key="3">
    <source>
        <dbReference type="ARBA" id="ARBA00007870"/>
    </source>
</evidence>
<dbReference type="Gene3D" id="1.10.1040.10">
    <property type="entry name" value="N-(1-d-carboxylethyl)-l-norvaline Dehydrogenase, domain 2"/>
    <property type="match status" value="1"/>
</dbReference>
<dbReference type="FunFam" id="1.10.1040.10:FF:000017">
    <property type="entry name" value="2-dehydropantoate 2-reductase"/>
    <property type="match status" value="1"/>
</dbReference>
<organism evidence="13 14">
    <name type="scientific">Phragmitibacter flavus</name>
    <dbReference type="NCBI Taxonomy" id="2576071"/>
    <lineage>
        <taxon>Bacteria</taxon>
        <taxon>Pseudomonadati</taxon>
        <taxon>Verrucomicrobiota</taxon>
        <taxon>Verrucomicrobiia</taxon>
        <taxon>Verrucomicrobiales</taxon>
        <taxon>Verrucomicrobiaceae</taxon>
        <taxon>Phragmitibacter</taxon>
    </lineage>
</organism>
<dbReference type="GO" id="GO:0005737">
    <property type="term" value="C:cytoplasm"/>
    <property type="evidence" value="ECO:0007669"/>
    <property type="project" value="TreeGrafter"/>
</dbReference>
<dbReference type="InterPro" id="IPR013328">
    <property type="entry name" value="6PGD_dom2"/>
</dbReference>
<dbReference type="SUPFAM" id="SSF51735">
    <property type="entry name" value="NAD(P)-binding Rossmann-fold domains"/>
    <property type="match status" value="1"/>
</dbReference>
<dbReference type="RefSeq" id="WP_138088009.1">
    <property type="nucleotide sequence ID" value="NZ_VAUV01000016.1"/>
</dbReference>
<dbReference type="InterPro" id="IPR051402">
    <property type="entry name" value="KPR-Related"/>
</dbReference>
<dbReference type="InterPro" id="IPR036291">
    <property type="entry name" value="NAD(P)-bd_dom_sf"/>
</dbReference>
<dbReference type="SUPFAM" id="SSF48179">
    <property type="entry name" value="6-phosphogluconate dehydrogenase C-terminal domain-like"/>
    <property type="match status" value="1"/>
</dbReference>